<evidence type="ECO:0000256" key="1">
    <source>
        <dbReference type="ARBA" id="ARBA00004604"/>
    </source>
</evidence>
<keyword evidence="2 4" id="KW-0819">tRNA processing</keyword>
<dbReference type="GO" id="GO:0008033">
    <property type="term" value="P:tRNA processing"/>
    <property type="evidence" value="ECO:0007669"/>
    <property type="project" value="UniProtKB-UniRule"/>
</dbReference>
<gene>
    <name evidence="6" type="ORF">HHI36_015527</name>
</gene>
<dbReference type="InterPro" id="IPR014612">
    <property type="entry name" value="Pop7/Rpp20"/>
</dbReference>
<keyword evidence="7" id="KW-1185">Reference proteome</keyword>
<comment type="subcellular location">
    <subcellularLocation>
        <location evidence="1 4">Nucleus</location>
        <location evidence="1 4">Nucleolus</location>
    </subcellularLocation>
</comment>
<comment type="similarity">
    <text evidence="4">Belongs to the histone-like Alba family.</text>
</comment>
<dbReference type="InterPro" id="IPR036882">
    <property type="entry name" value="Alba-like_dom_sf"/>
</dbReference>
<name>A0ABD2N604_9CUCU</name>
<dbReference type="Gene3D" id="3.30.110.20">
    <property type="entry name" value="Alba-like domain"/>
    <property type="match status" value="1"/>
</dbReference>
<dbReference type="PANTHER" id="PTHR15314:SF1">
    <property type="entry name" value="RIBONUCLEASE P PROTEIN SUBUNIT P20"/>
    <property type="match status" value="1"/>
</dbReference>
<comment type="caution">
    <text evidence="6">The sequence shown here is derived from an EMBL/GenBank/DDBJ whole genome shotgun (WGS) entry which is preliminary data.</text>
</comment>
<evidence type="ECO:0000313" key="7">
    <source>
        <dbReference type="Proteomes" id="UP001516400"/>
    </source>
</evidence>
<dbReference type="EMBL" id="JABFTP020000062">
    <property type="protein sequence ID" value="KAL3274113.1"/>
    <property type="molecule type" value="Genomic_DNA"/>
</dbReference>
<organism evidence="6 7">
    <name type="scientific">Cryptolaemus montrouzieri</name>
    <dbReference type="NCBI Taxonomy" id="559131"/>
    <lineage>
        <taxon>Eukaryota</taxon>
        <taxon>Metazoa</taxon>
        <taxon>Ecdysozoa</taxon>
        <taxon>Arthropoda</taxon>
        <taxon>Hexapoda</taxon>
        <taxon>Insecta</taxon>
        <taxon>Pterygota</taxon>
        <taxon>Neoptera</taxon>
        <taxon>Endopterygota</taxon>
        <taxon>Coleoptera</taxon>
        <taxon>Polyphaga</taxon>
        <taxon>Cucujiformia</taxon>
        <taxon>Coccinelloidea</taxon>
        <taxon>Coccinellidae</taxon>
        <taxon>Scymninae</taxon>
        <taxon>Scymnini</taxon>
        <taxon>Cryptolaemus</taxon>
    </lineage>
</organism>
<comment type="function">
    <text evidence="4">Component of ribonuclease P, a ribonucleoprotein complex that generates mature tRNA molecules by cleaving their 5'-ends. Also a component of the MRP ribonuclease complex, which cleaves pre-rRNA sequences.</text>
</comment>
<reference evidence="6 7" key="1">
    <citation type="journal article" date="2021" name="BMC Biol.">
        <title>Horizontally acquired antibacterial genes associated with adaptive radiation of ladybird beetles.</title>
        <authorList>
            <person name="Li H.S."/>
            <person name="Tang X.F."/>
            <person name="Huang Y.H."/>
            <person name="Xu Z.Y."/>
            <person name="Chen M.L."/>
            <person name="Du X.Y."/>
            <person name="Qiu B.Y."/>
            <person name="Chen P.T."/>
            <person name="Zhang W."/>
            <person name="Slipinski A."/>
            <person name="Escalona H.E."/>
            <person name="Waterhouse R.M."/>
            <person name="Zwick A."/>
            <person name="Pang H."/>
        </authorList>
    </citation>
    <scope>NUCLEOTIDE SEQUENCE [LARGE SCALE GENOMIC DNA]</scope>
    <source>
        <strain evidence="6">SYSU2018</strain>
    </source>
</reference>
<sequence>MAEVNNKRKSFKNNKNHSSKHIHRKRPPAKFSQDENIIYVNSKTHLKAFVERCNKLINKNQEEIIIYCLGAAISKGILLALQVCENNVSYKLETNTFTSTVVDDFEPIVDDEDYETNTRNKSAIQIRLFRTDLLQTENKPSQS</sequence>
<protein>
    <recommendedName>
        <fullName evidence="4">Ribonuclease P protein subunit p20</fullName>
        <shortName evidence="4">RNaseP protein p20</shortName>
    </recommendedName>
</protein>
<dbReference type="PANTHER" id="PTHR15314">
    <property type="entry name" value="RIBONUCLEASE P PROTEIN SUBUNIT P20"/>
    <property type="match status" value="1"/>
</dbReference>
<proteinExistence type="inferred from homology"/>
<evidence type="ECO:0000313" key="6">
    <source>
        <dbReference type="EMBL" id="KAL3274113.1"/>
    </source>
</evidence>
<dbReference type="Pfam" id="PF12328">
    <property type="entry name" value="Rpp20"/>
    <property type="match status" value="1"/>
</dbReference>
<dbReference type="PIRSF" id="PIRSF036572">
    <property type="entry name" value="RPP20"/>
    <property type="match status" value="1"/>
</dbReference>
<keyword evidence="3 4" id="KW-0539">Nucleus</keyword>
<keyword evidence="4" id="KW-0698">rRNA processing</keyword>
<evidence type="ECO:0000256" key="3">
    <source>
        <dbReference type="ARBA" id="ARBA00023242"/>
    </source>
</evidence>
<dbReference type="AlphaFoldDB" id="A0ABD2N604"/>
<feature type="region of interest" description="Disordered" evidence="5">
    <location>
        <begin position="1"/>
        <end position="29"/>
    </location>
</feature>
<dbReference type="GO" id="GO:0004526">
    <property type="term" value="F:ribonuclease P activity"/>
    <property type="evidence" value="ECO:0007669"/>
    <property type="project" value="UniProtKB-UniRule"/>
</dbReference>
<evidence type="ECO:0000256" key="4">
    <source>
        <dbReference type="PIRNR" id="PIRNR036572"/>
    </source>
</evidence>
<accession>A0ABD2N604</accession>
<evidence type="ECO:0000256" key="2">
    <source>
        <dbReference type="ARBA" id="ARBA00022694"/>
    </source>
</evidence>
<dbReference type="SUPFAM" id="SSF82704">
    <property type="entry name" value="AlbA-like"/>
    <property type="match status" value="1"/>
</dbReference>
<feature type="compositionally biased region" description="Basic residues" evidence="5">
    <location>
        <begin position="7"/>
        <end position="28"/>
    </location>
</feature>
<dbReference type="GO" id="GO:0005730">
    <property type="term" value="C:nucleolus"/>
    <property type="evidence" value="ECO:0007669"/>
    <property type="project" value="UniProtKB-SubCell"/>
</dbReference>
<dbReference type="GO" id="GO:0006364">
    <property type="term" value="P:rRNA processing"/>
    <property type="evidence" value="ECO:0007669"/>
    <property type="project" value="UniProtKB-KW"/>
</dbReference>
<evidence type="ECO:0000256" key="5">
    <source>
        <dbReference type="SAM" id="MobiDB-lite"/>
    </source>
</evidence>
<dbReference type="Proteomes" id="UP001516400">
    <property type="component" value="Unassembled WGS sequence"/>
</dbReference>